<name>A0A5N3XDN7_MUNRE</name>
<dbReference type="GO" id="GO:0035861">
    <property type="term" value="C:site of double-strand break"/>
    <property type="evidence" value="ECO:0007669"/>
    <property type="project" value="TreeGrafter"/>
</dbReference>
<dbReference type="GO" id="GO:0000014">
    <property type="term" value="F:single-stranded DNA endodeoxyribonuclease activity"/>
    <property type="evidence" value="ECO:0007669"/>
    <property type="project" value="TreeGrafter"/>
</dbReference>
<dbReference type="InterPro" id="IPR052709">
    <property type="entry name" value="Transposase-MT_Hybrid"/>
</dbReference>
<protein>
    <submittedName>
        <fullName evidence="1">Uncharacterized protein</fullName>
    </submittedName>
</protein>
<proteinExistence type="predicted"/>
<dbReference type="AlphaFoldDB" id="A0A5N3XDN7"/>
<dbReference type="GO" id="GO:0031297">
    <property type="term" value="P:replication fork processing"/>
    <property type="evidence" value="ECO:0007669"/>
    <property type="project" value="TreeGrafter"/>
</dbReference>
<dbReference type="GO" id="GO:0005634">
    <property type="term" value="C:nucleus"/>
    <property type="evidence" value="ECO:0007669"/>
    <property type="project" value="TreeGrafter"/>
</dbReference>
<dbReference type="GO" id="GO:0042800">
    <property type="term" value="F:histone H3K4 methyltransferase activity"/>
    <property type="evidence" value="ECO:0007669"/>
    <property type="project" value="TreeGrafter"/>
</dbReference>
<comment type="caution">
    <text evidence="1">The sequence shown here is derived from an EMBL/GenBank/DDBJ whole genome shotgun (WGS) entry which is preliminary data.</text>
</comment>
<evidence type="ECO:0000313" key="2">
    <source>
        <dbReference type="Proteomes" id="UP000326062"/>
    </source>
</evidence>
<dbReference type="GO" id="GO:0015074">
    <property type="term" value="P:DNA integration"/>
    <property type="evidence" value="ECO:0007669"/>
    <property type="project" value="TreeGrafter"/>
</dbReference>
<reference evidence="1 2" key="1">
    <citation type="submission" date="2019-06" db="EMBL/GenBank/DDBJ databases">
        <title>Discovery of a novel chromosome fission-fusion reversal in muntjac.</title>
        <authorList>
            <person name="Mudd A.B."/>
            <person name="Bredeson J.V."/>
            <person name="Baum R."/>
            <person name="Hockemeyer D."/>
            <person name="Rokhsar D.S."/>
        </authorList>
    </citation>
    <scope>NUCLEOTIDE SEQUENCE [LARGE SCALE GENOMIC DNA]</scope>
    <source>
        <strain evidence="1">UCam_UCB_Mr</strain>
        <tissue evidence="1">Fibroblast cell line</tissue>
    </source>
</reference>
<dbReference type="Proteomes" id="UP000326062">
    <property type="component" value="Chromosome X"/>
</dbReference>
<accession>A0A5N3XDN7</accession>
<dbReference type="PANTHER" id="PTHR46060:SF2">
    <property type="entry name" value="HISTONE-LYSINE N-METHYLTRANSFERASE SETMAR"/>
    <property type="match status" value="1"/>
</dbReference>
<dbReference type="GO" id="GO:0006303">
    <property type="term" value="P:double-strand break repair via nonhomologous end joining"/>
    <property type="evidence" value="ECO:0007669"/>
    <property type="project" value="TreeGrafter"/>
</dbReference>
<organism evidence="1 2">
    <name type="scientific">Muntiacus reevesi</name>
    <name type="common">Reeves' muntjac</name>
    <name type="synonym">Cervus reevesi</name>
    <dbReference type="NCBI Taxonomy" id="9886"/>
    <lineage>
        <taxon>Eukaryota</taxon>
        <taxon>Metazoa</taxon>
        <taxon>Chordata</taxon>
        <taxon>Craniata</taxon>
        <taxon>Vertebrata</taxon>
        <taxon>Euteleostomi</taxon>
        <taxon>Mammalia</taxon>
        <taxon>Eutheria</taxon>
        <taxon>Laurasiatheria</taxon>
        <taxon>Artiodactyla</taxon>
        <taxon>Ruminantia</taxon>
        <taxon>Pecora</taxon>
        <taxon>Cervidae</taxon>
        <taxon>Muntiacinae</taxon>
        <taxon>Muntiacus</taxon>
    </lineage>
</organism>
<dbReference type="GO" id="GO:0000729">
    <property type="term" value="P:DNA double-strand break processing"/>
    <property type="evidence" value="ECO:0007669"/>
    <property type="project" value="TreeGrafter"/>
</dbReference>
<dbReference type="GO" id="GO:0046975">
    <property type="term" value="F:histone H3K36 methyltransferase activity"/>
    <property type="evidence" value="ECO:0007669"/>
    <property type="project" value="TreeGrafter"/>
</dbReference>
<gene>
    <name evidence="1" type="ORF">FD755_015873</name>
</gene>
<dbReference type="GO" id="GO:0003697">
    <property type="term" value="F:single-stranded DNA binding"/>
    <property type="evidence" value="ECO:0007669"/>
    <property type="project" value="TreeGrafter"/>
</dbReference>
<dbReference type="GO" id="GO:0000793">
    <property type="term" value="C:condensed chromosome"/>
    <property type="evidence" value="ECO:0007669"/>
    <property type="project" value="TreeGrafter"/>
</dbReference>
<dbReference type="EMBL" id="VCEB01000011">
    <property type="protein sequence ID" value="KAB0372081.1"/>
    <property type="molecule type" value="Genomic_DNA"/>
</dbReference>
<dbReference type="PANTHER" id="PTHR46060">
    <property type="entry name" value="MARINER MOS1 TRANSPOSASE-LIKE PROTEIN"/>
    <property type="match status" value="1"/>
</dbReference>
<dbReference type="GO" id="GO:0044774">
    <property type="term" value="P:mitotic DNA integrity checkpoint signaling"/>
    <property type="evidence" value="ECO:0007669"/>
    <property type="project" value="TreeGrafter"/>
</dbReference>
<dbReference type="GO" id="GO:0003690">
    <property type="term" value="F:double-stranded DNA binding"/>
    <property type="evidence" value="ECO:0007669"/>
    <property type="project" value="TreeGrafter"/>
</dbReference>
<evidence type="ECO:0000313" key="1">
    <source>
        <dbReference type="EMBL" id="KAB0372081.1"/>
    </source>
</evidence>
<sequence>MEMMLDKKQIQVVFLLESKMVHKAAETTCNINNAFDPRTDNEYTLHLEDEECSGRPLEIDNDQLRVIIKADRLATMQEVVEELNVDYSTVTWYLKQIGKLTANKKYRNFEVSASLTLCNNEPFLNQIVTCDKKWILYDN</sequence>
<keyword evidence="2" id="KW-1185">Reference proteome</keyword>
<dbReference type="GO" id="GO:0044547">
    <property type="term" value="F:DNA topoisomerase binding"/>
    <property type="evidence" value="ECO:0007669"/>
    <property type="project" value="TreeGrafter"/>
</dbReference>